<comment type="caution">
    <text evidence="3">The sequence shown here is derived from an EMBL/GenBank/DDBJ whole genome shotgun (WGS) entry which is preliminary data.</text>
</comment>
<evidence type="ECO:0000313" key="3">
    <source>
        <dbReference type="EMBL" id="GGB36130.1"/>
    </source>
</evidence>
<feature type="transmembrane region" description="Helical" evidence="1">
    <location>
        <begin position="12"/>
        <end position="45"/>
    </location>
</feature>
<dbReference type="PIRSF" id="PIRSF031509">
    <property type="entry name" value="Cell_wall_LiaF/YvqF"/>
    <property type="match status" value="1"/>
</dbReference>
<proteinExistence type="predicted"/>
<feature type="transmembrane region" description="Helical" evidence="1">
    <location>
        <begin position="57"/>
        <end position="89"/>
    </location>
</feature>
<keyword evidence="1" id="KW-1133">Transmembrane helix</keyword>
<keyword evidence="4" id="KW-1185">Reference proteome</keyword>
<protein>
    <recommendedName>
        <fullName evidence="2">Cell wall-active antibiotics response LiaF-like C-terminal domain-containing protein</fullName>
    </recommendedName>
</protein>
<dbReference type="GO" id="GO:0016020">
    <property type="term" value="C:membrane"/>
    <property type="evidence" value="ECO:0007669"/>
    <property type="project" value="InterPro"/>
</dbReference>
<dbReference type="InterPro" id="IPR024425">
    <property type="entry name" value="LiaF-like_C"/>
</dbReference>
<dbReference type="InterPro" id="IPR047793">
    <property type="entry name" value="LiaF_C"/>
</dbReference>
<keyword evidence="1" id="KW-0812">Transmembrane</keyword>
<dbReference type="EMBL" id="BMJD01000006">
    <property type="protein sequence ID" value="GGB36130.1"/>
    <property type="molecule type" value="Genomic_DNA"/>
</dbReference>
<dbReference type="AlphaFoldDB" id="A0A9W5TWQ8"/>
<dbReference type="Proteomes" id="UP000621492">
    <property type="component" value="Unassembled WGS sequence"/>
</dbReference>
<feature type="domain" description="Cell wall-active antibiotics response LiaF-like C-terminal" evidence="2">
    <location>
        <begin position="128"/>
        <end position="240"/>
    </location>
</feature>
<name>A0A9W5TWQ8_9BACI</name>
<dbReference type="RefSeq" id="WP_088053050.1">
    <property type="nucleotide sequence ID" value="NZ_BMJD01000006.1"/>
</dbReference>
<reference evidence="3" key="2">
    <citation type="submission" date="2020-09" db="EMBL/GenBank/DDBJ databases">
        <authorList>
            <person name="Sun Q."/>
            <person name="Zhou Y."/>
        </authorList>
    </citation>
    <scope>NUCLEOTIDE SEQUENCE</scope>
    <source>
        <strain evidence="3">CGMCC 1.15454</strain>
    </source>
</reference>
<dbReference type="NCBIfam" id="NF040535">
    <property type="entry name" value="LiaF_C_term"/>
    <property type="match status" value="1"/>
</dbReference>
<evidence type="ECO:0000313" key="4">
    <source>
        <dbReference type="Proteomes" id="UP000621492"/>
    </source>
</evidence>
<evidence type="ECO:0000256" key="1">
    <source>
        <dbReference type="SAM" id="Phobius"/>
    </source>
</evidence>
<dbReference type="InterPro" id="IPR016975">
    <property type="entry name" value="Cell_wall_LiaF"/>
</dbReference>
<sequence length="243" mass="27822">MFHRLSTDTLNWIMIIGVILFIIEIVFFHGGMIFSALVCGLFIYIGWKKFYHIWGKFIFWIGIIGLVISVLNMLAVRFLLVAGIALFIIDYAKSKKDKDQVIPSISTQNNPNTEALIRVAPLFNHRVFGDQKTAENAYYWRDINIHGAFGDRVIDLSNTVLPDDTAIISIRHLVGNIEIYIPYEVEVSIHHSSIFGRAHILGEHHWNLMNQTLSYQTEGYDSAYPRVKIITSLLSGDIEVRRI</sequence>
<gene>
    <name evidence="3" type="ORF">GCM10011409_11940</name>
</gene>
<evidence type="ECO:0000259" key="2">
    <source>
        <dbReference type="Pfam" id="PF09922"/>
    </source>
</evidence>
<organism evidence="3 4">
    <name type="scientific">Lentibacillus populi</name>
    <dbReference type="NCBI Taxonomy" id="1827502"/>
    <lineage>
        <taxon>Bacteria</taxon>
        <taxon>Bacillati</taxon>
        <taxon>Bacillota</taxon>
        <taxon>Bacilli</taxon>
        <taxon>Bacillales</taxon>
        <taxon>Bacillaceae</taxon>
        <taxon>Lentibacillus</taxon>
    </lineage>
</organism>
<reference evidence="3" key="1">
    <citation type="journal article" date="2014" name="Int. J. Syst. Evol. Microbiol.">
        <title>Complete genome sequence of Corynebacterium casei LMG S-19264T (=DSM 44701T), isolated from a smear-ripened cheese.</title>
        <authorList>
            <consortium name="US DOE Joint Genome Institute (JGI-PGF)"/>
            <person name="Walter F."/>
            <person name="Albersmeier A."/>
            <person name="Kalinowski J."/>
            <person name="Ruckert C."/>
        </authorList>
    </citation>
    <scope>NUCLEOTIDE SEQUENCE</scope>
    <source>
        <strain evidence="3">CGMCC 1.15454</strain>
    </source>
</reference>
<dbReference type="Pfam" id="PF09922">
    <property type="entry name" value="LiaF-like_C"/>
    <property type="match status" value="1"/>
</dbReference>
<keyword evidence="1" id="KW-0472">Membrane</keyword>
<accession>A0A9W5TWQ8</accession>